<dbReference type="InterPro" id="IPR015422">
    <property type="entry name" value="PyrdxlP-dep_Trfase_small"/>
</dbReference>
<comment type="similarity">
    <text evidence="7">Belongs to the class-V pyridoxal-phosphate-dependent aminotransferase family. PhnW subfamily.</text>
</comment>
<feature type="binding site" evidence="8">
    <location>
        <position position="337"/>
    </location>
    <ligand>
        <name>substrate</name>
    </ligand>
</feature>
<dbReference type="Proteomes" id="UP000184387">
    <property type="component" value="Unassembled WGS sequence"/>
</dbReference>
<evidence type="ECO:0000256" key="6">
    <source>
        <dbReference type="ARBA" id="ARBA00049460"/>
    </source>
</evidence>
<dbReference type="NCBIfam" id="TIGR02326">
    <property type="entry name" value="transamin_PhnW"/>
    <property type="match status" value="1"/>
</dbReference>
<evidence type="ECO:0000259" key="10">
    <source>
        <dbReference type="Pfam" id="PF00266"/>
    </source>
</evidence>
<dbReference type="InterPro" id="IPR000192">
    <property type="entry name" value="Aminotrans_V_dom"/>
</dbReference>
<reference evidence="11 12" key="1">
    <citation type="submission" date="2016-11" db="EMBL/GenBank/DDBJ databases">
        <authorList>
            <person name="Jaros S."/>
            <person name="Januszkiewicz K."/>
            <person name="Wedrychowicz H."/>
        </authorList>
    </citation>
    <scope>NUCLEOTIDE SEQUENCE [LARGE SCALE GENOMIC DNA]</scope>
    <source>
        <strain evidence="11 12">DSM 14916</strain>
    </source>
</reference>
<evidence type="ECO:0000313" key="12">
    <source>
        <dbReference type="Proteomes" id="UP000184387"/>
    </source>
</evidence>
<protein>
    <recommendedName>
        <fullName evidence="7">2-aminoethylphosphonate--pyruvate transaminase</fullName>
        <ecNumber evidence="7">2.6.1.37</ecNumber>
    </recommendedName>
    <alternativeName>
        <fullName evidence="7">2-aminoethylphosphonate aminotransferase</fullName>
    </alternativeName>
    <alternativeName>
        <fullName evidence="7">AEP transaminase</fullName>
        <shortName evidence="7">AEPT</shortName>
    </alternativeName>
</protein>
<keyword evidence="4 7" id="KW-0663">Pyridoxal phosphate</keyword>
<dbReference type="Gene3D" id="3.40.640.10">
    <property type="entry name" value="Type I PLP-dependent aspartate aminotransferase-like (Major domain)"/>
    <property type="match status" value="1"/>
</dbReference>
<dbReference type="NCBIfam" id="TIGR03301">
    <property type="entry name" value="PhnW-AepZ"/>
    <property type="match status" value="1"/>
</dbReference>
<dbReference type="PANTHER" id="PTHR42778">
    <property type="entry name" value="2-AMINOETHYLPHOSPHONATE--PYRUVATE TRANSAMINASE"/>
    <property type="match status" value="1"/>
</dbReference>
<keyword evidence="3 7" id="KW-0808">Transferase</keyword>
<evidence type="ECO:0000256" key="5">
    <source>
        <dbReference type="ARBA" id="ARBA00023317"/>
    </source>
</evidence>
<evidence type="ECO:0000256" key="1">
    <source>
        <dbReference type="ARBA" id="ARBA00001933"/>
    </source>
</evidence>
<dbReference type="EMBL" id="FQZF01000016">
    <property type="protein sequence ID" value="SHJ59664.1"/>
    <property type="molecule type" value="Genomic_DNA"/>
</dbReference>
<feature type="domain" description="Aminotransferase class V" evidence="10">
    <location>
        <begin position="39"/>
        <end position="302"/>
    </location>
</feature>
<dbReference type="NCBIfam" id="NF010006">
    <property type="entry name" value="PRK13479.1"/>
    <property type="match status" value="1"/>
</dbReference>
<evidence type="ECO:0000256" key="3">
    <source>
        <dbReference type="ARBA" id="ARBA00022679"/>
    </source>
</evidence>
<dbReference type="OrthoDB" id="9766472at2"/>
<comment type="function">
    <text evidence="7">Involved in phosphonate degradation.</text>
</comment>
<proteinExistence type="inferred from homology"/>
<dbReference type="GO" id="GO:0047304">
    <property type="term" value="F:2-aminoethylphosphonate-pyruvate transaminase activity"/>
    <property type="evidence" value="ECO:0007669"/>
    <property type="project" value="UniProtKB-UniRule"/>
</dbReference>
<name>A0A1M6KL41_9PROT</name>
<comment type="subunit">
    <text evidence="7">Homodimer.</text>
</comment>
<dbReference type="EC" id="2.6.1.37" evidence="7"/>
<dbReference type="STRING" id="198092.SAMN02745194_02942"/>
<sequence>MSESPILLTPGPLTTAPGTRQAMLRDWGSRDPAFIALTAELRQRLLAVAGGEESHVAVPLQGSGTFIVEAAIATLVGPGDKLLVLVNGAYGERMVAIAQRMSRAVEAIRWPEERAVEPERVAEALRADRSITHVALVHCETTTGILNPVPEIAAVVAGEGRAFLLDAMSSFGALELDLRTTPATAVLASSNKCLEGVPGLGFALIQPAALERAAGNSPSLSFDLHAQWKGFEKDGQWRFTPPVQVVAALVEALRGLEAEGGPQARRRRYQENFDTLLAGMRRLGFELFLDEAVQAPIIATFRMPPDGRLVFRDFYDALADRGFLIYPGKLTQAESFRIGCIGALDRRDFERLLEAIESTLATSQAASSGPGFGSDLLVRPLSLESRA</sequence>
<comment type="catalytic activity">
    <reaction evidence="6 7">
        <text>(2-aminoethyl)phosphonate + pyruvate = phosphonoacetaldehyde + L-alanine</text>
        <dbReference type="Rhea" id="RHEA:17021"/>
        <dbReference type="ChEBI" id="CHEBI:15361"/>
        <dbReference type="ChEBI" id="CHEBI:57418"/>
        <dbReference type="ChEBI" id="CHEBI:57972"/>
        <dbReference type="ChEBI" id="CHEBI:58383"/>
        <dbReference type="EC" id="2.6.1.37"/>
    </reaction>
</comment>
<keyword evidence="2 7" id="KW-0032">Aminotransferase</keyword>
<dbReference type="GO" id="GO:0019700">
    <property type="term" value="P:organic phosphonate catabolic process"/>
    <property type="evidence" value="ECO:0007669"/>
    <property type="project" value="UniProtKB-UniRule"/>
</dbReference>
<accession>A0A1M6KL41</accession>
<keyword evidence="5 7" id="KW-0670">Pyruvate</keyword>
<keyword evidence="12" id="KW-1185">Reference proteome</keyword>
<dbReference type="RefSeq" id="WP_086062204.1">
    <property type="nucleotide sequence ID" value="NZ_FQZF01000016.1"/>
</dbReference>
<dbReference type="PANTHER" id="PTHR42778:SF1">
    <property type="entry name" value="2-AMINOETHYLPHOSPHONATE--PYRUVATE TRANSAMINASE"/>
    <property type="match status" value="1"/>
</dbReference>
<evidence type="ECO:0000256" key="9">
    <source>
        <dbReference type="PIRSR" id="PIRSR000524-50"/>
    </source>
</evidence>
<evidence type="ECO:0000256" key="7">
    <source>
        <dbReference type="HAMAP-Rule" id="MF_01376"/>
    </source>
</evidence>
<evidence type="ECO:0000313" key="11">
    <source>
        <dbReference type="EMBL" id="SHJ59664.1"/>
    </source>
</evidence>
<evidence type="ECO:0000256" key="4">
    <source>
        <dbReference type="ARBA" id="ARBA00022898"/>
    </source>
</evidence>
<dbReference type="PIRSF" id="PIRSF000524">
    <property type="entry name" value="SPT"/>
    <property type="match status" value="1"/>
</dbReference>
<evidence type="ECO:0000256" key="8">
    <source>
        <dbReference type="PIRSR" id="PIRSR000524-1"/>
    </source>
</evidence>
<dbReference type="InterPro" id="IPR024169">
    <property type="entry name" value="SP_NH2Trfase/AEP_transaminase"/>
</dbReference>
<dbReference type="InterPro" id="IPR012703">
    <property type="entry name" value="NH2EtPonate_pyrv_transaminase"/>
</dbReference>
<evidence type="ECO:0000256" key="2">
    <source>
        <dbReference type="ARBA" id="ARBA00022576"/>
    </source>
</evidence>
<comment type="cofactor">
    <cofactor evidence="1 7 9">
        <name>pyridoxal 5'-phosphate</name>
        <dbReference type="ChEBI" id="CHEBI:597326"/>
    </cofactor>
</comment>
<dbReference type="Gene3D" id="3.90.1150.10">
    <property type="entry name" value="Aspartate Aminotransferase, domain 1"/>
    <property type="match status" value="1"/>
</dbReference>
<dbReference type="InterPro" id="IPR015424">
    <property type="entry name" value="PyrdxlP-dep_Trfase"/>
</dbReference>
<dbReference type="InterPro" id="IPR015421">
    <property type="entry name" value="PyrdxlP-dep_Trfase_major"/>
</dbReference>
<dbReference type="AlphaFoldDB" id="A0A1M6KL41"/>
<gene>
    <name evidence="7" type="primary">phnW</name>
    <name evidence="11" type="ORF">SAMN02745194_02942</name>
</gene>
<organism evidence="11 12">
    <name type="scientific">Muricoccus roseus</name>
    <dbReference type="NCBI Taxonomy" id="198092"/>
    <lineage>
        <taxon>Bacteria</taxon>
        <taxon>Pseudomonadati</taxon>
        <taxon>Pseudomonadota</taxon>
        <taxon>Alphaproteobacteria</taxon>
        <taxon>Acetobacterales</taxon>
        <taxon>Roseomonadaceae</taxon>
        <taxon>Muricoccus</taxon>
    </lineage>
</organism>
<dbReference type="SUPFAM" id="SSF53383">
    <property type="entry name" value="PLP-dependent transferases"/>
    <property type="match status" value="1"/>
</dbReference>
<dbReference type="HAMAP" id="MF_01376">
    <property type="entry name" value="PhnW_aminotrans_5"/>
    <property type="match status" value="1"/>
</dbReference>
<feature type="modified residue" description="N6-(pyridoxal phosphate)lysine" evidence="7 9">
    <location>
        <position position="192"/>
    </location>
</feature>
<dbReference type="Pfam" id="PF00266">
    <property type="entry name" value="Aminotran_5"/>
    <property type="match status" value="1"/>
</dbReference>